<evidence type="ECO:0000313" key="8">
    <source>
        <dbReference type="Proteomes" id="UP000327013"/>
    </source>
</evidence>
<dbReference type="AlphaFoldDB" id="A0A5N6KXG7"/>
<protein>
    <recommendedName>
        <fullName evidence="9">Cytochrome P450</fullName>
    </recommendedName>
</protein>
<evidence type="ECO:0000256" key="4">
    <source>
        <dbReference type="PIRSR" id="PIRSR602401-1"/>
    </source>
</evidence>
<dbReference type="PRINTS" id="PR00385">
    <property type="entry name" value="P450"/>
</dbReference>
<dbReference type="InterPro" id="IPR017972">
    <property type="entry name" value="Cyt_P450_CS"/>
</dbReference>
<dbReference type="Pfam" id="PF00067">
    <property type="entry name" value="p450"/>
    <property type="match status" value="1"/>
</dbReference>
<dbReference type="InterPro" id="IPR036396">
    <property type="entry name" value="Cyt_P450_sf"/>
</dbReference>
<comment type="cofactor">
    <cofactor evidence="1 4">
        <name>heme</name>
        <dbReference type="ChEBI" id="CHEBI:30413"/>
    </cofactor>
</comment>
<keyword evidence="4 5" id="KW-0408">Iron</keyword>
<evidence type="ECO:0000256" key="6">
    <source>
        <dbReference type="SAM" id="Phobius"/>
    </source>
</evidence>
<keyword evidence="5" id="KW-0560">Oxidoreductase</keyword>
<evidence type="ECO:0000313" key="7">
    <source>
        <dbReference type="EMBL" id="KAB8356664.1"/>
    </source>
</evidence>
<dbReference type="GO" id="GO:0016705">
    <property type="term" value="F:oxidoreductase activity, acting on paired donors, with incorporation or reduction of molecular oxygen"/>
    <property type="evidence" value="ECO:0007669"/>
    <property type="project" value="InterPro"/>
</dbReference>
<keyword evidence="6" id="KW-0472">Membrane</keyword>
<feature type="binding site" description="axial binding residue" evidence="4">
    <location>
        <position position="384"/>
    </location>
    <ligand>
        <name>heme</name>
        <dbReference type="ChEBI" id="CHEBI:30413"/>
    </ligand>
    <ligandPart>
        <name>Fe</name>
        <dbReference type="ChEBI" id="CHEBI:18248"/>
    </ligandPart>
</feature>
<dbReference type="OrthoDB" id="1844152at2759"/>
<keyword evidence="8" id="KW-1185">Reference proteome</keyword>
<evidence type="ECO:0000256" key="1">
    <source>
        <dbReference type="ARBA" id="ARBA00001971"/>
    </source>
</evidence>
<evidence type="ECO:0000256" key="5">
    <source>
        <dbReference type="RuleBase" id="RU000461"/>
    </source>
</evidence>
<dbReference type="PANTHER" id="PTHR46206:SF2">
    <property type="entry name" value="CYTOCHROME P450 MONOOXYGENASE AUSG-RELATED"/>
    <property type="match status" value="1"/>
</dbReference>
<dbReference type="GO" id="GO:0020037">
    <property type="term" value="F:heme binding"/>
    <property type="evidence" value="ECO:0007669"/>
    <property type="project" value="InterPro"/>
</dbReference>
<dbReference type="GO" id="GO:0005506">
    <property type="term" value="F:iron ion binding"/>
    <property type="evidence" value="ECO:0007669"/>
    <property type="project" value="InterPro"/>
</dbReference>
<evidence type="ECO:0000256" key="3">
    <source>
        <dbReference type="ARBA" id="ARBA00022723"/>
    </source>
</evidence>
<comment type="caution">
    <text evidence="7">The sequence shown here is derived from an EMBL/GenBank/DDBJ whole genome shotgun (WGS) entry which is preliminary data.</text>
</comment>
<keyword evidence="6" id="KW-1133">Transmembrane helix</keyword>
<dbReference type="InterPro" id="IPR002401">
    <property type="entry name" value="Cyt_P450_E_grp-I"/>
</dbReference>
<sequence length="443" mass="49731">MDSTRSADTVTVSTLQSLGRYWPLVLSSLITLVTSWLFSQAIARSRALAKFPIANKVPGFWSASKSKAKFRAQGNALIEAAEKKEFFAGYPGFDGFIEGTGKNRFLHDAVRTKLTQNLVDKLHWYVFRPAFQDCTDPRNIAWHTLGLRQTVLDIVARLSVLVNHTVNAAVAAKVLRTWPVVLRPLVHWFLPECKQLRAEVARARKILDPIIAKRRLGTGNNDDYNDAMQWMEEIAKGRPYNALSAQLALGFAATHTTSDLLSQALMDLCEHPEIIPALREEISEVLSTYGWDKTSLYRMKLLDSCLKETQRVKPVASNGVVLPRDVPIAISASRLRDSDLYENPDVWDGARFLKLRQTPGNENNGQLVSTSPEHYAFGHGKHACPGRFFAANEVKIALAHIIMKYDFGLANNHKPRTMSHGFEIIADPTVAIRIRRRTEVVDF</sequence>
<dbReference type="GO" id="GO:0004497">
    <property type="term" value="F:monooxygenase activity"/>
    <property type="evidence" value="ECO:0007669"/>
    <property type="project" value="UniProtKB-KW"/>
</dbReference>
<organism evidence="7 8">
    <name type="scientific">Carpinus fangiana</name>
    <dbReference type="NCBI Taxonomy" id="176857"/>
    <lineage>
        <taxon>Eukaryota</taxon>
        <taxon>Viridiplantae</taxon>
        <taxon>Streptophyta</taxon>
        <taxon>Embryophyta</taxon>
        <taxon>Tracheophyta</taxon>
        <taxon>Spermatophyta</taxon>
        <taxon>Magnoliopsida</taxon>
        <taxon>eudicotyledons</taxon>
        <taxon>Gunneridae</taxon>
        <taxon>Pentapetalae</taxon>
        <taxon>rosids</taxon>
        <taxon>fabids</taxon>
        <taxon>Fagales</taxon>
        <taxon>Betulaceae</taxon>
        <taxon>Carpinus</taxon>
    </lineage>
</organism>
<dbReference type="PRINTS" id="PR00463">
    <property type="entry name" value="EP450I"/>
</dbReference>
<keyword evidence="5" id="KW-0503">Monooxygenase</keyword>
<dbReference type="EMBL" id="VIBQ01000016">
    <property type="protein sequence ID" value="KAB8356664.1"/>
    <property type="molecule type" value="Genomic_DNA"/>
</dbReference>
<feature type="transmembrane region" description="Helical" evidence="6">
    <location>
        <begin position="20"/>
        <end position="38"/>
    </location>
</feature>
<dbReference type="PROSITE" id="PS00086">
    <property type="entry name" value="CYTOCHROME_P450"/>
    <property type="match status" value="1"/>
</dbReference>
<keyword evidence="6" id="KW-0812">Transmembrane</keyword>
<dbReference type="Gene3D" id="1.10.630.10">
    <property type="entry name" value="Cytochrome P450"/>
    <property type="match status" value="1"/>
</dbReference>
<dbReference type="CDD" id="cd11041">
    <property type="entry name" value="CYP503A1-like"/>
    <property type="match status" value="1"/>
</dbReference>
<comment type="similarity">
    <text evidence="2 5">Belongs to the cytochrome P450 family.</text>
</comment>
<evidence type="ECO:0008006" key="9">
    <source>
        <dbReference type="Google" id="ProtNLM"/>
    </source>
</evidence>
<accession>A0A5N6KXG7</accession>
<dbReference type="SUPFAM" id="SSF48264">
    <property type="entry name" value="Cytochrome P450"/>
    <property type="match status" value="1"/>
</dbReference>
<keyword evidence="4 5" id="KW-0349">Heme</keyword>
<proteinExistence type="inferred from homology"/>
<gene>
    <name evidence="7" type="ORF">FH972_024241</name>
</gene>
<evidence type="ECO:0000256" key="2">
    <source>
        <dbReference type="ARBA" id="ARBA00010617"/>
    </source>
</evidence>
<dbReference type="Proteomes" id="UP000327013">
    <property type="component" value="Unassembled WGS sequence"/>
</dbReference>
<name>A0A5N6KXG7_9ROSI</name>
<dbReference type="PANTHER" id="PTHR46206">
    <property type="entry name" value="CYTOCHROME P450"/>
    <property type="match status" value="1"/>
</dbReference>
<keyword evidence="3 4" id="KW-0479">Metal-binding</keyword>
<reference evidence="7 8" key="1">
    <citation type="submission" date="2019-06" db="EMBL/GenBank/DDBJ databases">
        <title>A chromosomal-level reference genome of Carpinus fangiana (Coryloideae, Betulaceae).</title>
        <authorList>
            <person name="Yang X."/>
            <person name="Wang Z."/>
            <person name="Zhang L."/>
            <person name="Hao G."/>
            <person name="Liu J."/>
            <person name="Yang Y."/>
        </authorList>
    </citation>
    <scope>NUCLEOTIDE SEQUENCE [LARGE SCALE GENOMIC DNA]</scope>
    <source>
        <strain evidence="7">Cfa_2016G</strain>
        <tissue evidence="7">Leaf</tissue>
    </source>
</reference>
<dbReference type="InterPro" id="IPR001128">
    <property type="entry name" value="Cyt_P450"/>
</dbReference>